<evidence type="ECO:0000256" key="9">
    <source>
        <dbReference type="ARBA" id="ARBA00023136"/>
    </source>
</evidence>
<dbReference type="STRING" id="1408416.GCA_000702765_00144"/>
<dbReference type="AlphaFoldDB" id="A0A449BHX7"/>
<dbReference type="EMBL" id="LR215050">
    <property type="protein sequence ID" value="VEU82056.1"/>
    <property type="molecule type" value="Genomic_DNA"/>
</dbReference>
<feature type="transmembrane region" description="Helical" evidence="10">
    <location>
        <begin position="137"/>
        <end position="158"/>
    </location>
</feature>
<feature type="transmembrane region" description="Helical" evidence="10">
    <location>
        <begin position="12"/>
        <end position="32"/>
    </location>
</feature>
<sequence>MFKSFRYLKPYIISVITIFVLVAIRAFLNLIVPNLQGSLIDSMIRQLEVAPELRDFSDIWIYGGLMLLATVVGIVAIITSGYMEARTSSNYARDIRNAMYEKVQKFSMTEVDKFTTSSLITRITNDITSLQSTVNMLLRSVIMQPIMGIGAIVMAFLVHPQLSTVLLFGVLAVFTVVGSIWAITYNKFKKIQVLVDKLNLVTRENLSGLRVVRAFNTQDVQAKKTKAVAKESYDINVFVNRWFTAMWPTMGFVMQLITASIIYFSIKGGFLFAGSTLSAGQLSTLIQYGSQTIMNFMMITTTIMMLPRAAISANRVMDVIDEFLTITEAYEPEELPEKIQGEIEFDDVSFQYPDADQPILNHVSFKAEPGKMTAIIGSTGSGKSTLINLIPRFYDVTGGAIKVDGIDIRNIKINDYMKHIGYVPQKGILFKGTIKSNIGFGQEVLDEALVKKAAQIAQAESFIENFEMKYDSEINQGGTNVSGGQRQRLSIARAIAKNPEIYIFDDSFSALDYKTDKKLRSELAKHIHATIIVVAQRINTIRHADQIIVLDKGNVVGIGTHDELIKNCEVYLEIAQSQLSKEELGLWTKPMDEFLKNQKTLKAQWDN</sequence>
<dbReference type="PROSITE" id="PS50893">
    <property type="entry name" value="ABC_TRANSPORTER_2"/>
    <property type="match status" value="1"/>
</dbReference>
<keyword evidence="8 10" id="KW-1133">Transmembrane helix</keyword>
<evidence type="ECO:0000256" key="7">
    <source>
        <dbReference type="ARBA" id="ARBA00022840"/>
    </source>
</evidence>
<keyword evidence="7" id="KW-0067">ATP-binding</keyword>
<evidence type="ECO:0000256" key="4">
    <source>
        <dbReference type="ARBA" id="ARBA00022475"/>
    </source>
</evidence>
<dbReference type="PROSITE" id="PS00211">
    <property type="entry name" value="ABC_TRANSPORTER_1"/>
    <property type="match status" value="1"/>
</dbReference>
<dbReference type="Pfam" id="PF00664">
    <property type="entry name" value="ABC_membrane"/>
    <property type="match status" value="1"/>
</dbReference>
<dbReference type="Proteomes" id="UP000290909">
    <property type="component" value="Chromosome"/>
</dbReference>
<name>A0A449BHX7_9MOLU</name>
<dbReference type="PANTHER" id="PTHR43394">
    <property type="entry name" value="ATP-DEPENDENT PERMEASE MDL1, MITOCHONDRIAL"/>
    <property type="match status" value="1"/>
</dbReference>
<dbReference type="GO" id="GO:0016887">
    <property type="term" value="F:ATP hydrolysis activity"/>
    <property type="evidence" value="ECO:0007669"/>
    <property type="project" value="InterPro"/>
</dbReference>
<feature type="domain" description="ABC transporter" evidence="11">
    <location>
        <begin position="343"/>
        <end position="577"/>
    </location>
</feature>
<evidence type="ECO:0000256" key="5">
    <source>
        <dbReference type="ARBA" id="ARBA00022692"/>
    </source>
</evidence>
<organism evidence="13 14">
    <name type="scientific">Acholeplasma hippikon</name>
    <dbReference type="NCBI Taxonomy" id="264636"/>
    <lineage>
        <taxon>Bacteria</taxon>
        <taxon>Bacillati</taxon>
        <taxon>Mycoplasmatota</taxon>
        <taxon>Mollicutes</taxon>
        <taxon>Acholeplasmatales</taxon>
        <taxon>Acholeplasmataceae</taxon>
        <taxon>Acholeplasma</taxon>
    </lineage>
</organism>
<dbReference type="KEGG" id="ahk:NCTC10172_00061"/>
<dbReference type="InterPro" id="IPR003593">
    <property type="entry name" value="AAA+_ATPase"/>
</dbReference>
<dbReference type="InterPro" id="IPR003439">
    <property type="entry name" value="ABC_transporter-like_ATP-bd"/>
</dbReference>
<dbReference type="InterPro" id="IPR039421">
    <property type="entry name" value="Type_1_exporter"/>
</dbReference>
<feature type="transmembrane region" description="Helical" evidence="10">
    <location>
        <begin position="59"/>
        <end position="83"/>
    </location>
</feature>
<keyword evidence="6" id="KW-0547">Nucleotide-binding</keyword>
<dbReference type="SMART" id="SM00382">
    <property type="entry name" value="AAA"/>
    <property type="match status" value="1"/>
</dbReference>
<dbReference type="SUPFAM" id="SSF52540">
    <property type="entry name" value="P-loop containing nucleoside triphosphate hydrolases"/>
    <property type="match status" value="1"/>
</dbReference>
<dbReference type="CDD" id="cd18548">
    <property type="entry name" value="ABC_6TM_Tm287_like"/>
    <property type="match status" value="1"/>
</dbReference>
<dbReference type="Gene3D" id="1.20.1560.10">
    <property type="entry name" value="ABC transporter type 1, transmembrane domain"/>
    <property type="match status" value="1"/>
</dbReference>
<evidence type="ECO:0000259" key="11">
    <source>
        <dbReference type="PROSITE" id="PS50893"/>
    </source>
</evidence>
<reference evidence="13 14" key="1">
    <citation type="submission" date="2019-01" db="EMBL/GenBank/DDBJ databases">
        <authorList>
            <consortium name="Pathogen Informatics"/>
        </authorList>
    </citation>
    <scope>NUCLEOTIDE SEQUENCE [LARGE SCALE GENOMIC DNA]</scope>
    <source>
        <strain evidence="13 14">NCTC10172</strain>
    </source>
</reference>
<dbReference type="GO" id="GO:0015421">
    <property type="term" value="F:ABC-type oligopeptide transporter activity"/>
    <property type="evidence" value="ECO:0007669"/>
    <property type="project" value="TreeGrafter"/>
</dbReference>
<dbReference type="InterPro" id="IPR011527">
    <property type="entry name" value="ABC1_TM_dom"/>
</dbReference>
<evidence type="ECO:0000256" key="10">
    <source>
        <dbReference type="SAM" id="Phobius"/>
    </source>
</evidence>
<feature type="transmembrane region" description="Helical" evidence="10">
    <location>
        <begin position="164"/>
        <end position="183"/>
    </location>
</feature>
<dbReference type="Pfam" id="PF00005">
    <property type="entry name" value="ABC_tran"/>
    <property type="match status" value="1"/>
</dbReference>
<keyword evidence="9 10" id="KW-0472">Membrane</keyword>
<dbReference type="InterPro" id="IPR027417">
    <property type="entry name" value="P-loop_NTPase"/>
</dbReference>
<keyword evidence="5 10" id="KW-0812">Transmembrane</keyword>
<dbReference type="InterPro" id="IPR036640">
    <property type="entry name" value="ABC1_TM_sf"/>
</dbReference>
<keyword evidence="4" id="KW-1003">Cell membrane</keyword>
<keyword evidence="13" id="KW-0378">Hydrolase</keyword>
<accession>A0A449BHX7</accession>
<dbReference type="SUPFAM" id="SSF90123">
    <property type="entry name" value="ABC transporter transmembrane region"/>
    <property type="match status" value="1"/>
</dbReference>
<evidence type="ECO:0000259" key="12">
    <source>
        <dbReference type="PROSITE" id="PS50929"/>
    </source>
</evidence>
<evidence type="ECO:0000256" key="3">
    <source>
        <dbReference type="ARBA" id="ARBA00022448"/>
    </source>
</evidence>
<evidence type="ECO:0000313" key="13">
    <source>
        <dbReference type="EMBL" id="VEU82056.1"/>
    </source>
</evidence>
<dbReference type="GO" id="GO:0005524">
    <property type="term" value="F:ATP binding"/>
    <property type="evidence" value="ECO:0007669"/>
    <property type="project" value="UniProtKB-KW"/>
</dbReference>
<dbReference type="PROSITE" id="PS50929">
    <property type="entry name" value="ABC_TM1F"/>
    <property type="match status" value="1"/>
</dbReference>
<dbReference type="Gene3D" id="3.40.50.300">
    <property type="entry name" value="P-loop containing nucleotide triphosphate hydrolases"/>
    <property type="match status" value="1"/>
</dbReference>
<dbReference type="GO" id="GO:0005886">
    <property type="term" value="C:plasma membrane"/>
    <property type="evidence" value="ECO:0007669"/>
    <property type="project" value="UniProtKB-SubCell"/>
</dbReference>
<dbReference type="FunFam" id="3.40.50.300:FF:000221">
    <property type="entry name" value="Multidrug ABC transporter ATP-binding protein"/>
    <property type="match status" value="1"/>
</dbReference>
<evidence type="ECO:0000256" key="6">
    <source>
        <dbReference type="ARBA" id="ARBA00022741"/>
    </source>
</evidence>
<dbReference type="InterPro" id="IPR017871">
    <property type="entry name" value="ABC_transporter-like_CS"/>
</dbReference>
<keyword evidence="3" id="KW-0813">Transport</keyword>
<feature type="transmembrane region" description="Helical" evidence="10">
    <location>
        <begin position="245"/>
        <end position="266"/>
    </location>
</feature>
<dbReference type="PANTHER" id="PTHR43394:SF1">
    <property type="entry name" value="ATP-BINDING CASSETTE SUB-FAMILY B MEMBER 10, MITOCHONDRIAL"/>
    <property type="match status" value="1"/>
</dbReference>
<evidence type="ECO:0000313" key="14">
    <source>
        <dbReference type="Proteomes" id="UP000290909"/>
    </source>
</evidence>
<comment type="similarity">
    <text evidence="2">Belongs to the ABC transporter superfamily.</text>
</comment>
<evidence type="ECO:0000256" key="2">
    <source>
        <dbReference type="ARBA" id="ARBA00005417"/>
    </source>
</evidence>
<evidence type="ECO:0000256" key="8">
    <source>
        <dbReference type="ARBA" id="ARBA00022989"/>
    </source>
</evidence>
<proteinExistence type="inferred from homology"/>
<protein>
    <submittedName>
        <fullName evidence="13">ABC-type multidrug/protein/lipid transport system ATPase component</fullName>
        <ecNumber evidence="13">3.6.3.-</ecNumber>
    </submittedName>
</protein>
<dbReference type="EC" id="3.6.3.-" evidence="13"/>
<gene>
    <name evidence="13" type="primary">mldB1_3</name>
    <name evidence="13" type="ORF">NCTC10172_00061</name>
</gene>
<evidence type="ECO:0000256" key="1">
    <source>
        <dbReference type="ARBA" id="ARBA00004651"/>
    </source>
</evidence>
<keyword evidence="14" id="KW-1185">Reference proteome</keyword>
<feature type="domain" description="ABC transmembrane type-1" evidence="12">
    <location>
        <begin position="16"/>
        <end position="308"/>
    </location>
</feature>
<comment type="subcellular location">
    <subcellularLocation>
        <location evidence="1">Cell membrane</location>
        <topology evidence="1">Multi-pass membrane protein</topology>
    </subcellularLocation>
</comment>